<keyword evidence="1" id="KW-0175">Coiled coil</keyword>
<comment type="caution">
    <text evidence="3">The sequence shown here is derived from an EMBL/GenBank/DDBJ whole genome shotgun (WGS) entry which is preliminary data.</text>
</comment>
<feature type="coiled-coil region" evidence="1">
    <location>
        <begin position="692"/>
        <end position="740"/>
    </location>
</feature>
<feature type="domain" description="DUF7745" evidence="2">
    <location>
        <begin position="430"/>
        <end position="664"/>
    </location>
</feature>
<organism evidence="3 4">
    <name type="scientific">Pisum sativum</name>
    <name type="common">Garden pea</name>
    <name type="synonym">Lathyrus oleraceus</name>
    <dbReference type="NCBI Taxonomy" id="3888"/>
    <lineage>
        <taxon>Eukaryota</taxon>
        <taxon>Viridiplantae</taxon>
        <taxon>Streptophyta</taxon>
        <taxon>Embryophyta</taxon>
        <taxon>Tracheophyta</taxon>
        <taxon>Spermatophyta</taxon>
        <taxon>Magnoliopsida</taxon>
        <taxon>eudicotyledons</taxon>
        <taxon>Gunneridae</taxon>
        <taxon>Pentapetalae</taxon>
        <taxon>rosids</taxon>
        <taxon>fabids</taxon>
        <taxon>Fabales</taxon>
        <taxon>Fabaceae</taxon>
        <taxon>Papilionoideae</taxon>
        <taxon>50 kb inversion clade</taxon>
        <taxon>NPAAA clade</taxon>
        <taxon>Hologalegina</taxon>
        <taxon>IRL clade</taxon>
        <taxon>Fabeae</taxon>
        <taxon>Lathyrus</taxon>
    </lineage>
</organism>
<keyword evidence="4" id="KW-1185">Reference proteome</keyword>
<name>A0A9D5A8Y1_PEA</name>
<evidence type="ECO:0000256" key="1">
    <source>
        <dbReference type="SAM" id="Coils"/>
    </source>
</evidence>
<protein>
    <recommendedName>
        <fullName evidence="2">DUF7745 domain-containing protein</fullName>
    </recommendedName>
</protein>
<dbReference type="InterPro" id="IPR056647">
    <property type="entry name" value="DUF7745"/>
</dbReference>
<dbReference type="Pfam" id="PF24924">
    <property type="entry name" value="DUF7745"/>
    <property type="match status" value="3"/>
</dbReference>
<gene>
    <name evidence="3" type="ORF">KIW84_050084</name>
</gene>
<dbReference type="Gramene" id="Psat05G0008400-T1">
    <property type="protein sequence ID" value="KAI5402337.1"/>
    <property type="gene ID" value="KIW84_050084"/>
</dbReference>
<evidence type="ECO:0000259" key="2">
    <source>
        <dbReference type="Pfam" id="PF24924"/>
    </source>
</evidence>
<dbReference type="PANTHER" id="PTHR48154">
    <property type="entry name" value="PROTEIN, PUTATIVE-RELATED"/>
    <property type="match status" value="1"/>
</dbReference>
<evidence type="ECO:0000313" key="4">
    <source>
        <dbReference type="Proteomes" id="UP001058974"/>
    </source>
</evidence>
<dbReference type="AlphaFoldDB" id="A0A9D5A8Y1"/>
<sequence>MDYGRRNTKKCGFRCLDLKELRKLSSFVLDPLDFKQHHGKLLSVLSADVVEGLLSVLVQFYDPLYQCFTFPDYQVVLMLEEYAHLLGIPVSDKVKKRDLELKMPYTCERPMSLVMAEPSTLPNQDIEELEDELTKMNQERDMWEERFHALSRKHEELSLKSKDKDSLIEILEDRAVKRQRELEGLCSSSMPQPSGAWKKIIDQLVLEKAHMKTSFESEIRRIQRKDPLSSFQGNPTRHLCSLSSNPHNPKEPYAPSLLPHCLEIQKLQDPMLRTIPNPLLHVIGARSNKNRSKKEQVLHNIEGITVSNLGSEKLRTIEHLPLLAYLGRSEETVQTMDCGRRNIKKYSFKCPDLKELRKLPSFVLDPLDFKQHHGKLLSILYVDVVEGLLSVLVQFYNPLYCCFTFPDYQLVPTLEEYAHLLGILVYSKVKKGGLFGFPFDFLIKEATAFAQAGSMDNFEAVFVLLIYGLALFPNIYGFVDVNAIRISLIGNHMPTLLGDMYFSLHIRNSKGGGTVVCCIPLMYKWFISHLPQAPAFMENKQCLRWYQRLMSLTNDDIVWYGPSLSTLEIIDCCGEFSNVPLIGTQGGINYNPALAHRQLGFPLRDKPNNMLLEGLFYQEGKDPQHLKQKIMHAWYNVHRKGRSELGPCNCVALEAYTLWVKKRAMELMMPYPCERPMCMVMVEPLTLPNQDVEELEDALTKIKQEKDMWEECFRALSQKHEELQLESKDKDALIELLEDRVTKRQKEPEVSSSSMPQPSVAWKKIVDQLELEKTQMKASFETEIRRIRRKYVPTARPSDIIRDP</sequence>
<reference evidence="3 4" key="1">
    <citation type="journal article" date="2022" name="Nat. Genet.">
        <title>Improved pea reference genome and pan-genome highlight genomic features and evolutionary characteristics.</title>
        <authorList>
            <person name="Yang T."/>
            <person name="Liu R."/>
            <person name="Luo Y."/>
            <person name="Hu S."/>
            <person name="Wang D."/>
            <person name="Wang C."/>
            <person name="Pandey M.K."/>
            <person name="Ge S."/>
            <person name="Xu Q."/>
            <person name="Li N."/>
            <person name="Li G."/>
            <person name="Huang Y."/>
            <person name="Saxena R.K."/>
            <person name="Ji Y."/>
            <person name="Li M."/>
            <person name="Yan X."/>
            <person name="He Y."/>
            <person name="Liu Y."/>
            <person name="Wang X."/>
            <person name="Xiang C."/>
            <person name="Varshney R.K."/>
            <person name="Ding H."/>
            <person name="Gao S."/>
            <person name="Zong X."/>
        </authorList>
    </citation>
    <scope>NUCLEOTIDE SEQUENCE [LARGE SCALE GENOMIC DNA]</scope>
    <source>
        <strain evidence="3 4">cv. Zhongwan 6</strain>
    </source>
</reference>
<proteinExistence type="predicted"/>
<feature type="domain" description="DUF7745" evidence="2">
    <location>
        <begin position="357"/>
        <end position="427"/>
    </location>
</feature>
<dbReference type="PANTHER" id="PTHR48154:SF1">
    <property type="entry name" value="PROTEIN, PUTATIVE-RELATED"/>
    <property type="match status" value="1"/>
</dbReference>
<dbReference type="EMBL" id="JAMSHJ010000005">
    <property type="protein sequence ID" value="KAI5402337.1"/>
    <property type="molecule type" value="Genomic_DNA"/>
</dbReference>
<feature type="domain" description="DUF7745" evidence="2">
    <location>
        <begin position="21"/>
        <end position="100"/>
    </location>
</feature>
<feature type="coiled-coil region" evidence="1">
    <location>
        <begin position="126"/>
        <end position="153"/>
    </location>
</feature>
<accession>A0A9D5A8Y1</accession>
<dbReference type="Proteomes" id="UP001058974">
    <property type="component" value="Chromosome 5"/>
</dbReference>
<evidence type="ECO:0000313" key="3">
    <source>
        <dbReference type="EMBL" id="KAI5402337.1"/>
    </source>
</evidence>